<dbReference type="Gene3D" id="3.40.710.10">
    <property type="entry name" value="DD-peptidase/beta-lactamase superfamily"/>
    <property type="match status" value="1"/>
</dbReference>
<accession>A0A8J3S0G9</accession>
<gene>
    <name evidence="2" type="ORF">Pro02_46990</name>
</gene>
<evidence type="ECO:0000259" key="1">
    <source>
        <dbReference type="Pfam" id="PF00144"/>
    </source>
</evidence>
<dbReference type="PANTHER" id="PTHR46825:SF9">
    <property type="entry name" value="BETA-LACTAMASE-RELATED DOMAIN-CONTAINING PROTEIN"/>
    <property type="match status" value="1"/>
</dbReference>
<dbReference type="RefSeq" id="WP_068923395.1">
    <property type="nucleotide sequence ID" value="NZ_BMQP01000025.1"/>
</dbReference>
<keyword evidence="3" id="KW-1185">Reference proteome</keyword>
<feature type="domain" description="Beta-lactamase-related" evidence="1">
    <location>
        <begin position="27"/>
        <end position="334"/>
    </location>
</feature>
<dbReference type="Proteomes" id="UP000655044">
    <property type="component" value="Unassembled WGS sequence"/>
</dbReference>
<evidence type="ECO:0000313" key="2">
    <source>
        <dbReference type="EMBL" id="GIH86291.1"/>
    </source>
</evidence>
<dbReference type="EMBL" id="BOOI01000045">
    <property type="protein sequence ID" value="GIH86291.1"/>
    <property type="molecule type" value="Genomic_DNA"/>
</dbReference>
<dbReference type="PANTHER" id="PTHR46825">
    <property type="entry name" value="D-ALANYL-D-ALANINE-CARBOXYPEPTIDASE/ENDOPEPTIDASE AMPH"/>
    <property type="match status" value="1"/>
</dbReference>
<dbReference type="OrthoDB" id="262125at2"/>
<protein>
    <recommendedName>
        <fullName evidence="1">Beta-lactamase-related domain-containing protein</fullName>
    </recommendedName>
</protein>
<organism evidence="2 3">
    <name type="scientific">Planobispora rosea</name>
    <dbReference type="NCBI Taxonomy" id="35762"/>
    <lineage>
        <taxon>Bacteria</taxon>
        <taxon>Bacillati</taxon>
        <taxon>Actinomycetota</taxon>
        <taxon>Actinomycetes</taxon>
        <taxon>Streptosporangiales</taxon>
        <taxon>Streptosporangiaceae</taxon>
        <taxon>Planobispora</taxon>
    </lineage>
</organism>
<dbReference type="SUPFAM" id="SSF56601">
    <property type="entry name" value="beta-lactamase/transpeptidase-like"/>
    <property type="match status" value="1"/>
</dbReference>
<evidence type="ECO:0000313" key="3">
    <source>
        <dbReference type="Proteomes" id="UP000655044"/>
    </source>
</evidence>
<name>A0A8J3S0G9_PLARO</name>
<dbReference type="InterPro" id="IPR012338">
    <property type="entry name" value="Beta-lactam/transpept-like"/>
</dbReference>
<proteinExistence type="predicted"/>
<sequence length="449" mass="48188">MAGTTAGKGTGAADPGRWQARLAELITRFEVPGANLAFLHEGRVHEFAAGVLSSATGVEATPDSLFQIGSITKVWTATQIMILVEQGRLTLDTRVAEILPEFRVADAGLTREVTLRHLLSHTSGIDGDLFLDTGRGDDCLEKYVAACADLARNHPLGVTQSYGNSGFVIAGRVIERLTGKVWDAALREQIIEPLGLTHTWTLPEDVIRFRAATGHFDGEPSPMWGLMRSVGPAGLICSRPADVVAFARAHFGTALLADPKAMWEPQVDIPNPHAVGRQWGIGWILDEWGGRRILSHGGNTIGQAAMLWAVPDAETAVCVLANGGHTAAFQRALATELFAELLGLEVPPPLGPPATPAEVDVARYAGVYERTGNRVTLTVRGGRLRLHSEATGSLAGLRPPMEFDLVPVDETTFVGRPEDEPSWIPVVFYELADGSPYVHFGVRATPKVA</sequence>
<comment type="caution">
    <text evidence="2">The sequence shown here is derived from an EMBL/GenBank/DDBJ whole genome shotgun (WGS) entry which is preliminary data.</text>
</comment>
<dbReference type="Pfam" id="PF00144">
    <property type="entry name" value="Beta-lactamase"/>
    <property type="match status" value="1"/>
</dbReference>
<dbReference type="InterPro" id="IPR001466">
    <property type="entry name" value="Beta-lactam-related"/>
</dbReference>
<dbReference type="InterPro" id="IPR050491">
    <property type="entry name" value="AmpC-like"/>
</dbReference>
<dbReference type="AlphaFoldDB" id="A0A8J3S0G9"/>
<reference evidence="2" key="1">
    <citation type="submission" date="2021-01" db="EMBL/GenBank/DDBJ databases">
        <title>Whole genome shotgun sequence of Planobispora rosea NBRC 15558.</title>
        <authorList>
            <person name="Komaki H."/>
            <person name="Tamura T."/>
        </authorList>
    </citation>
    <scope>NUCLEOTIDE SEQUENCE</scope>
    <source>
        <strain evidence="2">NBRC 15558</strain>
    </source>
</reference>